<dbReference type="RefSeq" id="WP_109822498.1">
    <property type="nucleotide sequence ID" value="NZ_QGKL01000018.1"/>
</dbReference>
<evidence type="ECO:0000313" key="2">
    <source>
        <dbReference type="EMBL" id="PWQ97790.1"/>
    </source>
</evidence>
<dbReference type="OrthoDB" id="158131at2"/>
<keyword evidence="1" id="KW-0812">Transmembrane</keyword>
<keyword evidence="1" id="KW-1133">Transmembrane helix</keyword>
<keyword evidence="3" id="KW-1185">Reference proteome</keyword>
<gene>
    <name evidence="2" type="ORF">DKT75_05880</name>
</gene>
<sequence length="76" mass="8491">MIEQADFATTRQGSVKTSILLAGAISLAANYLISKRRDLPRQQIKLEIANIPSYSREPRALQVNYPMDTTTVQIVN</sequence>
<feature type="transmembrane region" description="Helical" evidence="1">
    <location>
        <begin position="15"/>
        <end position="33"/>
    </location>
</feature>
<protein>
    <submittedName>
        <fullName evidence="2">Uncharacterized protein</fullName>
    </submittedName>
</protein>
<organism evidence="2 3">
    <name type="scientific">Leucothrix arctica</name>
    <dbReference type="NCBI Taxonomy" id="1481894"/>
    <lineage>
        <taxon>Bacteria</taxon>
        <taxon>Pseudomonadati</taxon>
        <taxon>Pseudomonadota</taxon>
        <taxon>Gammaproteobacteria</taxon>
        <taxon>Thiotrichales</taxon>
        <taxon>Thiotrichaceae</taxon>
        <taxon>Leucothrix</taxon>
    </lineage>
</organism>
<dbReference type="Proteomes" id="UP000245506">
    <property type="component" value="Unassembled WGS sequence"/>
</dbReference>
<evidence type="ECO:0000313" key="3">
    <source>
        <dbReference type="Proteomes" id="UP000245506"/>
    </source>
</evidence>
<evidence type="ECO:0000256" key="1">
    <source>
        <dbReference type="SAM" id="Phobius"/>
    </source>
</evidence>
<keyword evidence="1" id="KW-0472">Membrane</keyword>
<comment type="caution">
    <text evidence="2">The sequence shown here is derived from an EMBL/GenBank/DDBJ whole genome shotgun (WGS) entry which is preliminary data.</text>
</comment>
<dbReference type="AlphaFoldDB" id="A0A317CN98"/>
<accession>A0A317CN98</accession>
<name>A0A317CN98_9GAMM</name>
<dbReference type="EMBL" id="QGKL01000018">
    <property type="protein sequence ID" value="PWQ97790.1"/>
    <property type="molecule type" value="Genomic_DNA"/>
</dbReference>
<proteinExistence type="predicted"/>
<reference evidence="2 3" key="1">
    <citation type="submission" date="2018-05" db="EMBL/GenBank/DDBJ databases">
        <title>Leucothrix arctica sp. nov., isolated from Arctic seawater.</title>
        <authorList>
            <person name="Choi A."/>
            <person name="Baek K."/>
        </authorList>
    </citation>
    <scope>NUCLEOTIDE SEQUENCE [LARGE SCALE GENOMIC DNA]</scope>
    <source>
        <strain evidence="2 3">IMCC9719</strain>
    </source>
</reference>